<gene>
    <name evidence="1" type="ORF">Q7C36_013256</name>
</gene>
<accession>A0AA88SMA7</accession>
<name>A0AA88SMA7_TACVA</name>
<comment type="caution">
    <text evidence="1">The sequence shown here is derived from an EMBL/GenBank/DDBJ whole genome shotgun (WGS) entry which is preliminary data.</text>
</comment>
<protein>
    <submittedName>
        <fullName evidence="1">Uncharacterized protein</fullName>
    </submittedName>
</protein>
<organism evidence="1 2">
    <name type="scientific">Tachysurus vachellii</name>
    <name type="common">Darkbarbel catfish</name>
    <name type="synonym">Pelteobagrus vachellii</name>
    <dbReference type="NCBI Taxonomy" id="175792"/>
    <lineage>
        <taxon>Eukaryota</taxon>
        <taxon>Metazoa</taxon>
        <taxon>Chordata</taxon>
        <taxon>Craniata</taxon>
        <taxon>Vertebrata</taxon>
        <taxon>Euteleostomi</taxon>
        <taxon>Actinopterygii</taxon>
        <taxon>Neopterygii</taxon>
        <taxon>Teleostei</taxon>
        <taxon>Ostariophysi</taxon>
        <taxon>Siluriformes</taxon>
        <taxon>Bagridae</taxon>
        <taxon>Tachysurus</taxon>
    </lineage>
</organism>
<evidence type="ECO:0000313" key="1">
    <source>
        <dbReference type="EMBL" id="KAK2838442.1"/>
    </source>
</evidence>
<dbReference type="Proteomes" id="UP001187315">
    <property type="component" value="Unassembled WGS sequence"/>
</dbReference>
<proteinExistence type="predicted"/>
<sequence>MQNPGRNAHSAVLSHTLPVEGLDIGFPPLQLRGKERQQAAPAPPKTCFVHTSKERIKSRVKDNALKAKAENEKKRNLSSFQGLHEVNSHSVLSVMFSCPLMVKNEGRKVLQISAGPIELLDTFSRESLKAYYLFRPLSDVLMKTEVKSTQRALKSISVENLTMDHRQSRENATGTIPLAMR</sequence>
<reference evidence="1" key="1">
    <citation type="submission" date="2023-08" db="EMBL/GenBank/DDBJ databases">
        <title>Pelteobagrus vachellii genome.</title>
        <authorList>
            <person name="Liu H."/>
        </authorList>
    </citation>
    <scope>NUCLEOTIDE SEQUENCE</scope>
    <source>
        <strain evidence="1">PRFRI_2022a</strain>
        <tissue evidence="1">Muscle</tissue>
    </source>
</reference>
<keyword evidence="2" id="KW-1185">Reference proteome</keyword>
<dbReference type="EMBL" id="JAVHJS010000013">
    <property type="protein sequence ID" value="KAK2838442.1"/>
    <property type="molecule type" value="Genomic_DNA"/>
</dbReference>
<dbReference type="AlphaFoldDB" id="A0AA88SMA7"/>
<evidence type="ECO:0000313" key="2">
    <source>
        <dbReference type="Proteomes" id="UP001187315"/>
    </source>
</evidence>